<evidence type="ECO:0000256" key="14">
    <source>
        <dbReference type="ARBA" id="ARBA00023242"/>
    </source>
</evidence>
<dbReference type="SUPFAM" id="SSF53098">
    <property type="entry name" value="Ribonuclease H-like"/>
    <property type="match status" value="1"/>
</dbReference>
<dbReference type="EC" id="3.1.13.4" evidence="5"/>
<accession>E5AB18</accession>
<evidence type="ECO:0000313" key="16">
    <source>
        <dbReference type="EMBL" id="CBY00859.1"/>
    </source>
</evidence>
<keyword evidence="8" id="KW-0479">Metal-binding</keyword>
<evidence type="ECO:0000256" key="6">
    <source>
        <dbReference type="ARBA" id="ARBA00022490"/>
    </source>
</evidence>
<dbReference type="InParanoid" id="E5AB18"/>
<dbReference type="GO" id="GO:0046872">
    <property type="term" value="F:metal ion binding"/>
    <property type="evidence" value="ECO:0007669"/>
    <property type="project" value="UniProtKB-KW"/>
</dbReference>
<keyword evidence="7" id="KW-0540">Nuclease</keyword>
<comment type="similarity">
    <text evidence="4">Belongs to the CAF1 family.</text>
</comment>
<evidence type="ECO:0000256" key="3">
    <source>
        <dbReference type="ARBA" id="ARBA00004496"/>
    </source>
</evidence>
<dbReference type="STRING" id="985895.E5AB18"/>
<evidence type="ECO:0000256" key="9">
    <source>
        <dbReference type="ARBA" id="ARBA00022801"/>
    </source>
</evidence>
<feature type="region of interest" description="Disordered" evidence="15">
    <location>
        <begin position="610"/>
        <end position="648"/>
    </location>
</feature>
<dbReference type="Pfam" id="PF04857">
    <property type="entry name" value="CAF1"/>
    <property type="match status" value="2"/>
</dbReference>
<keyword evidence="10" id="KW-0269">Exonuclease</keyword>
<evidence type="ECO:0000256" key="7">
    <source>
        <dbReference type="ARBA" id="ARBA00022722"/>
    </source>
</evidence>
<feature type="compositionally biased region" description="Basic and acidic residues" evidence="15">
    <location>
        <begin position="729"/>
        <end position="741"/>
    </location>
</feature>
<feature type="compositionally biased region" description="Polar residues" evidence="15">
    <location>
        <begin position="856"/>
        <end position="865"/>
    </location>
</feature>
<proteinExistence type="inferred from homology"/>
<evidence type="ECO:0000256" key="10">
    <source>
        <dbReference type="ARBA" id="ARBA00022839"/>
    </source>
</evidence>
<keyword evidence="14" id="KW-0539">Nucleus</keyword>
<dbReference type="GO" id="GO:0030014">
    <property type="term" value="C:CCR4-NOT complex"/>
    <property type="evidence" value="ECO:0007669"/>
    <property type="project" value="InterPro"/>
</dbReference>
<dbReference type="InterPro" id="IPR006941">
    <property type="entry name" value="RNase_CAF1"/>
</dbReference>
<dbReference type="AlphaFoldDB" id="E5AB18"/>
<feature type="compositionally biased region" description="Polar residues" evidence="15">
    <location>
        <begin position="815"/>
        <end position="830"/>
    </location>
</feature>
<dbReference type="OrthoDB" id="1164111at2759"/>
<feature type="region of interest" description="Disordered" evidence="15">
    <location>
        <begin position="665"/>
        <end position="800"/>
    </location>
</feature>
<feature type="compositionally biased region" description="Basic and acidic residues" evidence="15">
    <location>
        <begin position="843"/>
        <end position="855"/>
    </location>
</feature>
<evidence type="ECO:0000256" key="12">
    <source>
        <dbReference type="ARBA" id="ARBA00023015"/>
    </source>
</evidence>
<keyword evidence="13" id="KW-0804">Transcription</keyword>
<keyword evidence="17" id="KW-1185">Reference proteome</keyword>
<protein>
    <recommendedName>
        <fullName evidence="5">poly(A)-specific ribonuclease</fullName>
        <ecNumber evidence="5">3.1.13.4</ecNumber>
    </recommendedName>
</protein>
<name>E5AB18_LEPMJ</name>
<dbReference type="InterPro" id="IPR036397">
    <property type="entry name" value="RNaseH_sf"/>
</dbReference>
<evidence type="ECO:0000313" key="17">
    <source>
        <dbReference type="Proteomes" id="UP000002668"/>
    </source>
</evidence>
<dbReference type="InterPro" id="IPR012337">
    <property type="entry name" value="RNaseH-like_sf"/>
</dbReference>
<dbReference type="InterPro" id="IPR039637">
    <property type="entry name" value="CNOT7/CNOT8/Pop2"/>
</dbReference>
<evidence type="ECO:0000256" key="1">
    <source>
        <dbReference type="ARBA" id="ARBA00001663"/>
    </source>
</evidence>
<feature type="region of interest" description="Disordered" evidence="15">
    <location>
        <begin position="1"/>
        <end position="45"/>
    </location>
</feature>
<keyword evidence="12" id="KW-0805">Transcription regulation</keyword>
<feature type="compositionally biased region" description="Basic residues" evidence="15">
    <location>
        <begin position="621"/>
        <end position="636"/>
    </location>
</feature>
<dbReference type="EMBL" id="FP929138">
    <property type="protein sequence ID" value="CBY00859.1"/>
    <property type="molecule type" value="Genomic_DNA"/>
</dbReference>
<dbReference type="GO" id="GO:0004535">
    <property type="term" value="F:poly(A)-specific ribonuclease activity"/>
    <property type="evidence" value="ECO:0007669"/>
    <property type="project" value="UniProtKB-EC"/>
</dbReference>
<dbReference type="VEuPathDB" id="FungiDB:LEMA_P019890.1"/>
<sequence>MPPHGGRFPGHNLSNPFVQLPGPMPQQQQQQAPLHQQHAQNMQHPGFGGAAQTHNLNLFGQHQTGFQSNAGLGGGGGGGLGGAGLGAAAALGGVGGGTGLDGHEARMRFAHGAQLQENAVRGQDGAKGLAGQRIREVWRGNLHQEMDLLRSLIDQYPYISMDTEFPGVVARPIGEFNSKASYHYQTVRCNVDLLKIIQLGITLFSVQGEVPPAHLDTSSLAYQPKSLQRYANNIIPCPCTWTFNFQFSLDEDMYNEESIQMLKKSGADFDKHNTQGINPQEFGSLLITSGMTLSEDVNWISFHSGYDFAYLIKMLSAQPLPEDEDSYRKLVNIFFPRLLDVKYLWRHANNMVRRGVIGSTATNILNNLGTKSGLQDLADELGCQRIGNSHTAGSDAWLTGTVFWDMRKKIFDGNIPEEMNGQMWGLTGVGPPASATAQAAVLAAQGAQTLTGFQGMNGRFEFHPGQARHGDGPSTPTNHPAGLASTPGPSQGGMMTPGQYGGYVAQKKFITSDTQVDSSQHRDRYEILFPPLFQQSLPLSSTRFEPSPHCPAFIPGQDYQEAALHRQQQHHQGSEPALLPPLPHVRSHIIPQPHHDRPIPLAPLAHFRNHHAQLPPLPPPRRGRPPPRHISPKQHHLSSTPADQFDNRTELETRLRQSKRNIEYLPRLPPPCHLPRHLRPEQNHPRTPPVVRLDKRTKAETGLQRSKPTLRQFPHSAAPAHAGLQPTFGDRRSVNDGDGLKSPEQQEQCGRENSIRPSPGLGPDAQQAGHRGSFIGPLGQSENRVPAREHIRPPPGLENSAGLFTAEMFEDRGPLSNTYGLGSSPQSQQRVPAGQNMRPRPGIGRDARQPADRSSLHNTNGQQSPFRPLWQSPDVTMLPVPGLTPDVPQVEDEELVLDGLGSPFQPQPQLDRLRGWNIMRVGT</sequence>
<dbReference type="GO" id="GO:0003723">
    <property type="term" value="F:RNA binding"/>
    <property type="evidence" value="ECO:0007669"/>
    <property type="project" value="UniProtKB-KW"/>
</dbReference>
<comment type="catalytic activity">
    <reaction evidence="1">
        <text>Exonucleolytic cleavage of poly(A) to 5'-AMP.</text>
        <dbReference type="EC" id="3.1.13.4"/>
    </reaction>
</comment>
<evidence type="ECO:0000256" key="4">
    <source>
        <dbReference type="ARBA" id="ARBA00008372"/>
    </source>
</evidence>
<dbReference type="GO" id="GO:0005737">
    <property type="term" value="C:cytoplasm"/>
    <property type="evidence" value="ECO:0007669"/>
    <property type="project" value="UniProtKB-SubCell"/>
</dbReference>
<reference evidence="17" key="1">
    <citation type="journal article" date="2011" name="Nat. Commun.">
        <title>Effector diversification within compartments of the Leptosphaeria maculans genome affected by Repeat-Induced Point mutations.</title>
        <authorList>
            <person name="Rouxel T."/>
            <person name="Grandaubert J."/>
            <person name="Hane J.K."/>
            <person name="Hoede C."/>
            <person name="van de Wouw A.P."/>
            <person name="Couloux A."/>
            <person name="Dominguez V."/>
            <person name="Anthouard V."/>
            <person name="Bally P."/>
            <person name="Bourras S."/>
            <person name="Cozijnsen A.J."/>
            <person name="Ciuffetti L.M."/>
            <person name="Degrave A."/>
            <person name="Dilmaghani A."/>
            <person name="Duret L."/>
            <person name="Fudal I."/>
            <person name="Goodwin S.B."/>
            <person name="Gout L."/>
            <person name="Glaser N."/>
            <person name="Linglin J."/>
            <person name="Kema G.H.J."/>
            <person name="Lapalu N."/>
            <person name="Lawrence C.B."/>
            <person name="May K."/>
            <person name="Meyer M."/>
            <person name="Ollivier B."/>
            <person name="Poulain J."/>
            <person name="Schoch C.L."/>
            <person name="Simon A."/>
            <person name="Spatafora J.W."/>
            <person name="Stachowiak A."/>
            <person name="Turgeon B.G."/>
            <person name="Tyler B.M."/>
            <person name="Vincent D."/>
            <person name="Weissenbach J."/>
            <person name="Amselem J."/>
            <person name="Quesneville H."/>
            <person name="Oliver R.P."/>
            <person name="Wincker P."/>
            <person name="Balesdent M.-H."/>
            <person name="Howlett B.J."/>
        </authorList>
    </citation>
    <scope>NUCLEOTIDE SEQUENCE [LARGE SCALE GENOMIC DNA]</scope>
    <source>
        <strain evidence="17">JN3 / isolate v23.1.3 / race Av1-4-5-6-7-8</strain>
    </source>
</reference>
<dbReference type="Gene3D" id="3.30.420.10">
    <property type="entry name" value="Ribonuclease H-like superfamily/Ribonuclease H"/>
    <property type="match status" value="1"/>
</dbReference>
<dbReference type="Proteomes" id="UP000002668">
    <property type="component" value="Genome"/>
</dbReference>
<organism evidence="17">
    <name type="scientific">Leptosphaeria maculans (strain JN3 / isolate v23.1.3 / race Av1-4-5-6-7-8)</name>
    <name type="common">Blackleg fungus</name>
    <name type="synonym">Phoma lingam</name>
    <dbReference type="NCBI Taxonomy" id="985895"/>
    <lineage>
        <taxon>Eukaryota</taxon>
        <taxon>Fungi</taxon>
        <taxon>Dikarya</taxon>
        <taxon>Ascomycota</taxon>
        <taxon>Pezizomycotina</taxon>
        <taxon>Dothideomycetes</taxon>
        <taxon>Pleosporomycetidae</taxon>
        <taxon>Pleosporales</taxon>
        <taxon>Pleosporineae</taxon>
        <taxon>Leptosphaeriaceae</taxon>
        <taxon>Plenodomus</taxon>
        <taxon>Plenodomus lingam/Leptosphaeria maculans species complex</taxon>
    </lineage>
</organism>
<evidence type="ECO:0000256" key="15">
    <source>
        <dbReference type="SAM" id="MobiDB-lite"/>
    </source>
</evidence>
<evidence type="ECO:0000256" key="2">
    <source>
        <dbReference type="ARBA" id="ARBA00004123"/>
    </source>
</evidence>
<comment type="subcellular location">
    <subcellularLocation>
        <location evidence="3">Cytoplasm</location>
    </subcellularLocation>
    <subcellularLocation>
        <location evidence="2">Nucleus</location>
    </subcellularLocation>
</comment>
<keyword evidence="11" id="KW-0694">RNA-binding</keyword>
<feature type="region of interest" description="Disordered" evidence="15">
    <location>
        <begin position="464"/>
        <end position="494"/>
    </location>
</feature>
<evidence type="ECO:0000256" key="5">
    <source>
        <dbReference type="ARBA" id="ARBA00012161"/>
    </source>
</evidence>
<evidence type="ECO:0000256" key="13">
    <source>
        <dbReference type="ARBA" id="ARBA00023163"/>
    </source>
</evidence>
<keyword evidence="9" id="KW-0378">Hydrolase</keyword>
<evidence type="ECO:0000256" key="8">
    <source>
        <dbReference type="ARBA" id="ARBA00022723"/>
    </source>
</evidence>
<feature type="region of interest" description="Disordered" evidence="15">
    <location>
        <begin position="814"/>
        <end position="873"/>
    </location>
</feature>
<evidence type="ECO:0000256" key="11">
    <source>
        <dbReference type="ARBA" id="ARBA00022884"/>
    </source>
</evidence>
<dbReference type="HOGENOM" id="CLU_316179_0_0_1"/>
<dbReference type="FunFam" id="3.30.420.10:FF:000056">
    <property type="entry name" value="CCR4-NOT core complex subunit Caf1"/>
    <property type="match status" value="1"/>
</dbReference>
<gene>
    <name evidence="16" type="ORF">LEMA_P019890.1</name>
</gene>
<dbReference type="GO" id="GO:0005634">
    <property type="term" value="C:nucleus"/>
    <property type="evidence" value="ECO:0007669"/>
    <property type="project" value="UniProtKB-SubCell"/>
</dbReference>
<keyword evidence="6" id="KW-0963">Cytoplasm</keyword>
<dbReference type="GeneID" id="13293002"/>
<dbReference type="eggNOG" id="KOG0304">
    <property type="taxonomic scope" value="Eukaryota"/>
</dbReference>
<dbReference type="PANTHER" id="PTHR10797">
    <property type="entry name" value="CCR4-NOT TRANSCRIPTION COMPLEX SUBUNIT"/>
    <property type="match status" value="1"/>
</dbReference>
<feature type="compositionally biased region" description="Low complexity" evidence="15">
    <location>
        <begin position="19"/>
        <end position="40"/>
    </location>
</feature>